<dbReference type="SUPFAM" id="SSF50814">
    <property type="entry name" value="Lipocalins"/>
    <property type="match status" value="1"/>
</dbReference>
<evidence type="ECO:0000313" key="2">
    <source>
        <dbReference type="Proteomes" id="UP000092578"/>
    </source>
</evidence>
<protein>
    <recommendedName>
        <fullName evidence="3">DUF1934 domain-containing protein</fullName>
    </recommendedName>
</protein>
<dbReference type="InterPro" id="IPR015231">
    <property type="entry name" value="DUF1934"/>
</dbReference>
<accession>A0A1B9AYC9</accession>
<dbReference type="Pfam" id="PF09148">
    <property type="entry name" value="DUF1934"/>
    <property type="match status" value="1"/>
</dbReference>
<dbReference type="EMBL" id="MAYT01000012">
    <property type="protein sequence ID" value="OCA88810.1"/>
    <property type="molecule type" value="Genomic_DNA"/>
</dbReference>
<dbReference type="Proteomes" id="UP000092578">
    <property type="component" value="Unassembled WGS sequence"/>
</dbReference>
<reference evidence="2" key="1">
    <citation type="submission" date="2016-05" db="EMBL/GenBank/DDBJ databases">
        <authorList>
            <person name="Liu B."/>
            <person name="Wang J."/>
            <person name="Zhu Y."/>
            <person name="Liu G."/>
            <person name="Chen Q."/>
            <person name="Chen Z."/>
            <person name="Lan J."/>
            <person name="Che J."/>
            <person name="Ge C."/>
            <person name="Shi H."/>
            <person name="Pan Z."/>
            <person name="Liu X."/>
        </authorList>
    </citation>
    <scope>NUCLEOTIDE SEQUENCE [LARGE SCALE GENOMIC DNA]</scope>
    <source>
        <strain evidence="2">FJAT-27215</strain>
    </source>
</reference>
<dbReference type="AlphaFoldDB" id="A0A1B9AYC9"/>
<sequence length="147" mass="16579">MAKDLQAPVPVNIHLTTSIEHEGEREMFELMLSGEFQEKNGSYFLKYNEVQEEGKIQTVVKFSDRGAVILRSGAVNMRLPFNEKEQMNGSYTSPHGTLAMSTKTNKLSHSHTYSESQLEGTLQLDYHLLMQGTAVGAYTMELKFEKA</sequence>
<organism evidence="1 2">
    <name type="scientific">Pseudobacillus wudalianchiensis</name>
    <dbReference type="NCBI Taxonomy" id="1743143"/>
    <lineage>
        <taxon>Bacteria</taxon>
        <taxon>Bacillati</taxon>
        <taxon>Bacillota</taxon>
        <taxon>Bacilli</taxon>
        <taxon>Bacillales</taxon>
        <taxon>Bacillaceae</taxon>
        <taxon>Pseudobacillus</taxon>
    </lineage>
</organism>
<gene>
    <name evidence="1" type="ORF">A8F95_05050</name>
</gene>
<dbReference type="RefSeq" id="WP_065410133.1">
    <property type="nucleotide sequence ID" value="NZ_MAYT01000012.1"/>
</dbReference>
<dbReference type="Gene3D" id="2.40.128.20">
    <property type="match status" value="1"/>
</dbReference>
<comment type="caution">
    <text evidence="1">The sequence shown here is derived from an EMBL/GenBank/DDBJ whole genome shotgun (WGS) entry which is preliminary data.</text>
</comment>
<keyword evidence="2" id="KW-1185">Reference proteome</keyword>
<evidence type="ECO:0000313" key="1">
    <source>
        <dbReference type="EMBL" id="OCA88810.1"/>
    </source>
</evidence>
<dbReference type="InterPro" id="IPR012674">
    <property type="entry name" value="Calycin"/>
</dbReference>
<proteinExistence type="predicted"/>
<name>A0A1B9AYC9_9BACI</name>
<evidence type="ECO:0008006" key="3">
    <source>
        <dbReference type="Google" id="ProtNLM"/>
    </source>
</evidence>